<organism evidence="2 3">
    <name type="scientific">Blattamonas nauphoetae</name>
    <dbReference type="NCBI Taxonomy" id="2049346"/>
    <lineage>
        <taxon>Eukaryota</taxon>
        <taxon>Metamonada</taxon>
        <taxon>Preaxostyla</taxon>
        <taxon>Oxymonadida</taxon>
        <taxon>Blattamonas</taxon>
    </lineage>
</organism>
<reference evidence="2 3" key="1">
    <citation type="journal article" date="2022" name="bioRxiv">
        <title>Genomics of Preaxostyla Flagellates Illuminates Evolutionary Transitions and the Path Towards Mitochondrial Loss.</title>
        <authorList>
            <person name="Novak L.V.F."/>
            <person name="Treitli S.C."/>
            <person name="Pyrih J."/>
            <person name="Halakuc P."/>
            <person name="Pipaliya S.V."/>
            <person name="Vacek V."/>
            <person name="Brzon O."/>
            <person name="Soukal P."/>
            <person name="Eme L."/>
            <person name="Dacks J.B."/>
            <person name="Karnkowska A."/>
            <person name="Elias M."/>
            <person name="Hampl V."/>
        </authorList>
    </citation>
    <scope>NUCLEOTIDE SEQUENCE [LARGE SCALE GENOMIC DNA]</scope>
    <source>
        <strain evidence="2">NAU3</strain>
        <tissue evidence="2">Gut</tissue>
    </source>
</reference>
<evidence type="ECO:0000256" key="1">
    <source>
        <dbReference type="SAM" id="MobiDB-lite"/>
    </source>
</evidence>
<gene>
    <name evidence="2" type="ORF">BLNAU_13875</name>
</gene>
<dbReference type="Proteomes" id="UP001281761">
    <property type="component" value="Unassembled WGS sequence"/>
</dbReference>
<feature type="compositionally biased region" description="Acidic residues" evidence="1">
    <location>
        <begin position="328"/>
        <end position="341"/>
    </location>
</feature>
<keyword evidence="3" id="KW-1185">Reference proteome</keyword>
<feature type="region of interest" description="Disordered" evidence="1">
    <location>
        <begin position="167"/>
        <end position="291"/>
    </location>
</feature>
<dbReference type="EMBL" id="JARBJD010000123">
    <property type="protein sequence ID" value="KAK2951137.1"/>
    <property type="molecule type" value="Genomic_DNA"/>
</dbReference>
<feature type="compositionally biased region" description="Polar residues" evidence="1">
    <location>
        <begin position="260"/>
        <end position="280"/>
    </location>
</feature>
<evidence type="ECO:0000313" key="2">
    <source>
        <dbReference type="EMBL" id="KAK2951137.1"/>
    </source>
</evidence>
<accession>A0ABQ9XID7</accession>
<feature type="compositionally biased region" description="Basic residues" evidence="1">
    <location>
        <begin position="205"/>
        <end position="225"/>
    </location>
</feature>
<sequence>MVTTVTPIHDNIIQTPLKLEPEVVKDDTIIILSSSPPYRQDNQVEIDPLVDSYPTLQSQRTTKPIYILHDDSSTADSGFDDADSSDHITGMTWEELEERKEIQQAIKRSLDPSFQVAPNRVRRRGRQTLSEIDVKPEKLKIEDIPQVFQEHKLENEGDLMIVAPPSVILSDDDSGNENLSEGPELEANELVVPELTPNITPKPKTAPKPKSVPKPKTTPKPKNTPKPKSQPKTERKTAPKQPKKTPTALEQAPTLAPMNTPHTLPFTNTVENPLTLSSGVSDRFLPKAADPSPRTLALILSLKAGDVSDESSSSESRSDDSIYVSEQSEGEAVDESSDGWDDATSGGSAEVV</sequence>
<proteinExistence type="predicted"/>
<name>A0ABQ9XID7_9EUKA</name>
<evidence type="ECO:0000313" key="3">
    <source>
        <dbReference type="Proteomes" id="UP001281761"/>
    </source>
</evidence>
<protein>
    <submittedName>
        <fullName evidence="2">Uncharacterized protein</fullName>
    </submittedName>
</protein>
<comment type="caution">
    <text evidence="2">The sequence shown here is derived from an EMBL/GenBank/DDBJ whole genome shotgun (WGS) entry which is preliminary data.</text>
</comment>
<feature type="region of interest" description="Disordered" evidence="1">
    <location>
        <begin position="303"/>
        <end position="352"/>
    </location>
</feature>